<proteinExistence type="predicted"/>
<feature type="domain" description="Copper amine oxidase-like N-terminal" evidence="2">
    <location>
        <begin position="52"/>
        <end position="139"/>
    </location>
</feature>
<dbReference type="InterPro" id="IPR012854">
    <property type="entry name" value="Cu_amine_oxidase-like_N"/>
</dbReference>
<evidence type="ECO:0000256" key="1">
    <source>
        <dbReference type="SAM" id="SignalP"/>
    </source>
</evidence>
<dbReference type="Pfam" id="PF07833">
    <property type="entry name" value="Cu_amine_oxidN1"/>
    <property type="match status" value="1"/>
</dbReference>
<dbReference type="AlphaFoldDB" id="A0A1Y3U8E0"/>
<feature type="signal peptide" evidence="1">
    <location>
        <begin position="1"/>
        <end position="22"/>
    </location>
</feature>
<protein>
    <recommendedName>
        <fullName evidence="2">Copper amine oxidase-like N-terminal domain-containing protein</fullName>
    </recommendedName>
</protein>
<reference evidence="4" key="1">
    <citation type="submission" date="2017-04" db="EMBL/GenBank/DDBJ databases">
        <title>Function of individual gut microbiota members based on whole genome sequencing of pure cultures obtained from chicken caecum.</title>
        <authorList>
            <person name="Medvecky M."/>
            <person name="Cejkova D."/>
            <person name="Polansky O."/>
            <person name="Karasova D."/>
            <person name="Kubasova T."/>
            <person name="Cizek A."/>
            <person name="Rychlik I."/>
        </authorList>
    </citation>
    <scope>NUCLEOTIDE SEQUENCE [LARGE SCALE GENOMIC DNA]</scope>
    <source>
        <strain evidence="4">An75</strain>
    </source>
</reference>
<name>A0A1Y3U8E0_9FIRM</name>
<dbReference type="PANTHER" id="PTHR37841">
    <property type="entry name" value="GLR2918 PROTEIN"/>
    <property type="match status" value="1"/>
</dbReference>
<dbReference type="Gene3D" id="3.30.457.10">
    <property type="entry name" value="Copper amine oxidase-like, N-terminal domain"/>
    <property type="match status" value="1"/>
</dbReference>
<keyword evidence="1" id="KW-0732">Signal</keyword>
<evidence type="ECO:0000313" key="4">
    <source>
        <dbReference type="Proteomes" id="UP000195455"/>
    </source>
</evidence>
<dbReference type="InterPro" id="IPR036582">
    <property type="entry name" value="Mao_N_sf"/>
</dbReference>
<evidence type="ECO:0000259" key="2">
    <source>
        <dbReference type="Pfam" id="PF07833"/>
    </source>
</evidence>
<comment type="caution">
    <text evidence="3">The sequence shown here is derived from an EMBL/GenBank/DDBJ whole genome shotgun (WGS) entry which is preliminary data.</text>
</comment>
<dbReference type="EMBL" id="NFHM01000003">
    <property type="protein sequence ID" value="OUN45072.1"/>
    <property type="molecule type" value="Genomic_DNA"/>
</dbReference>
<dbReference type="InterPro" id="IPR032774">
    <property type="entry name" value="WG_beta_rep"/>
</dbReference>
<sequence>MKKGFCILLSSALLMGTVPVYGDTPKVEQVTHTYRAEVGTKNFYKDDVLQPLDTEIYLKDGYVMLPVRTFFTAMWEDAIIDWNQEKRIASVLQGPIVVTMNVDENEIQVNGKEIPVSGKMETKEGRLFVPLRNWKHILNACHYSVTDEDIVWNSTQQEAVVKIKESKLAEQEAVEELVLSGEGQAPSYAMEMTERYDFIENVGDGYFIAMKYGKDVPVGVITAGPECDYDVIDSTGKVLIDFPAYSVFQLEYLGEDLFYVTSADRSEKYVVDQTGKTMFTLPYDRILAYSEGMAVVGDLVNGEYLYGYVDLKGNLQIPLQFTKAEPFSEGIAAVSLGKLADKKCGFVDKKGDFVIEPVYRSCGSFQEGLAMVRTSEGVGFVNRQGGIVISPVYRSASNFVNGTTFAVTGESNEVWIIDDMGKKLRKITDVKDGSASAEGNDRLMQVEYVVEGVSGVDHTHVVQNYDKNGAISKAAFDLEKGMSEGLAPVYDDTQEMMGYADETGKMIITPSFTKAEPFRDGYAVVKRLVEKSDGSRDEEWGIIANPLLK</sequence>
<feature type="chain" id="PRO_5012576385" description="Copper amine oxidase-like N-terminal domain-containing protein" evidence="1">
    <location>
        <begin position="23"/>
        <end position="549"/>
    </location>
</feature>
<dbReference type="Pfam" id="PF14903">
    <property type="entry name" value="WG_beta_rep"/>
    <property type="match status" value="4"/>
</dbReference>
<dbReference type="SUPFAM" id="SSF55383">
    <property type="entry name" value="Copper amine oxidase, domain N"/>
    <property type="match status" value="1"/>
</dbReference>
<evidence type="ECO:0000313" key="3">
    <source>
        <dbReference type="EMBL" id="OUN45072.1"/>
    </source>
</evidence>
<dbReference type="RefSeq" id="WP_087988755.1">
    <property type="nucleotide sequence ID" value="NZ_DBGCNK010000100.1"/>
</dbReference>
<dbReference type="PANTHER" id="PTHR37841:SF1">
    <property type="entry name" value="DUF3298 DOMAIN-CONTAINING PROTEIN"/>
    <property type="match status" value="1"/>
</dbReference>
<gene>
    <name evidence="3" type="ORF">B5G26_03700</name>
</gene>
<organism evidence="3 4">
    <name type="scientific">Anaerotignum lactatifermentans</name>
    <dbReference type="NCBI Taxonomy" id="160404"/>
    <lineage>
        <taxon>Bacteria</taxon>
        <taxon>Bacillati</taxon>
        <taxon>Bacillota</taxon>
        <taxon>Clostridia</taxon>
        <taxon>Lachnospirales</taxon>
        <taxon>Anaerotignaceae</taxon>
        <taxon>Anaerotignum</taxon>
    </lineage>
</organism>
<accession>A0A1Y3U8E0</accession>
<dbReference type="Proteomes" id="UP000195455">
    <property type="component" value="Unassembled WGS sequence"/>
</dbReference>